<dbReference type="Pfam" id="PF00583">
    <property type="entry name" value="Acetyltransf_1"/>
    <property type="match status" value="1"/>
</dbReference>
<evidence type="ECO:0000256" key="1">
    <source>
        <dbReference type="ARBA" id="ARBA00022679"/>
    </source>
</evidence>
<organism evidence="4 5">
    <name type="scientific">Neohortaea acidophila</name>
    <dbReference type="NCBI Taxonomy" id="245834"/>
    <lineage>
        <taxon>Eukaryota</taxon>
        <taxon>Fungi</taxon>
        <taxon>Dikarya</taxon>
        <taxon>Ascomycota</taxon>
        <taxon>Pezizomycotina</taxon>
        <taxon>Dothideomycetes</taxon>
        <taxon>Dothideomycetidae</taxon>
        <taxon>Mycosphaerellales</taxon>
        <taxon>Teratosphaeriaceae</taxon>
        <taxon>Neohortaea</taxon>
    </lineage>
</organism>
<dbReference type="OrthoDB" id="41532at2759"/>
<dbReference type="GeneID" id="54477295"/>
<keyword evidence="2 4" id="KW-0012">Acyltransferase</keyword>
<name>A0A6A6Q4N4_9PEZI</name>
<dbReference type="InterPro" id="IPR016181">
    <property type="entry name" value="Acyl_CoA_acyltransferase"/>
</dbReference>
<dbReference type="EMBL" id="MU001631">
    <property type="protein sequence ID" value="KAF2487021.1"/>
    <property type="molecule type" value="Genomic_DNA"/>
</dbReference>
<evidence type="ECO:0000256" key="2">
    <source>
        <dbReference type="ARBA" id="ARBA00023315"/>
    </source>
</evidence>
<evidence type="ECO:0000313" key="4">
    <source>
        <dbReference type="EMBL" id="KAF2487021.1"/>
    </source>
</evidence>
<dbReference type="PROSITE" id="PS51186">
    <property type="entry name" value="GNAT"/>
    <property type="match status" value="1"/>
</dbReference>
<proteinExistence type="predicted"/>
<feature type="domain" description="N-acetyltransferase" evidence="3">
    <location>
        <begin position="39"/>
        <end position="186"/>
    </location>
</feature>
<dbReference type="InterPro" id="IPR000182">
    <property type="entry name" value="GNAT_dom"/>
</dbReference>
<keyword evidence="5" id="KW-1185">Reference proteome</keyword>
<dbReference type="PANTHER" id="PTHR43877:SF2">
    <property type="entry name" value="AMINOALKYLPHOSPHONATE N-ACETYLTRANSFERASE-RELATED"/>
    <property type="match status" value="1"/>
</dbReference>
<dbReference type="RefSeq" id="XP_033593590.1">
    <property type="nucleotide sequence ID" value="XM_033736293.1"/>
</dbReference>
<evidence type="ECO:0000259" key="3">
    <source>
        <dbReference type="PROSITE" id="PS51186"/>
    </source>
</evidence>
<dbReference type="CDD" id="cd04301">
    <property type="entry name" value="NAT_SF"/>
    <property type="match status" value="1"/>
</dbReference>
<keyword evidence="1 4" id="KW-0808">Transferase</keyword>
<dbReference type="Gene3D" id="3.40.630.30">
    <property type="match status" value="1"/>
</dbReference>
<gene>
    <name evidence="4" type="ORF">BDY17DRAFT_319590</name>
</gene>
<dbReference type="GO" id="GO:0016747">
    <property type="term" value="F:acyltransferase activity, transferring groups other than amino-acyl groups"/>
    <property type="evidence" value="ECO:0007669"/>
    <property type="project" value="InterPro"/>
</dbReference>
<dbReference type="PANTHER" id="PTHR43877">
    <property type="entry name" value="AMINOALKYLPHOSPHONATE N-ACETYLTRANSFERASE-RELATED-RELATED"/>
    <property type="match status" value="1"/>
</dbReference>
<dbReference type="SUPFAM" id="SSF55729">
    <property type="entry name" value="Acyl-CoA N-acyltransferases (Nat)"/>
    <property type="match status" value="1"/>
</dbReference>
<sequence length="187" mass="21140">MTTTLPPPRLYNPKTDTHHLPTLAQIHADCITHDNQLATFLPPLDAAKMHSYWRDISGEVERDVTAIILQLAPAKPDEEEGEVAGYVCLMMPPSETGPFRGMVNKLMVSPRFRRLGIARRVMGMLEEVARERRRELLILDTTIGSGADLVYPRLGYKAFGVLPKYGISPKDGSLVDERFYYKDLRDE</sequence>
<protein>
    <submittedName>
        <fullName evidence="4">Acyl-CoA N-acyltransferase</fullName>
    </submittedName>
</protein>
<dbReference type="AlphaFoldDB" id="A0A6A6Q4N4"/>
<dbReference type="Proteomes" id="UP000799767">
    <property type="component" value="Unassembled WGS sequence"/>
</dbReference>
<dbReference type="InterPro" id="IPR050832">
    <property type="entry name" value="Bact_Acetyltransf"/>
</dbReference>
<accession>A0A6A6Q4N4</accession>
<evidence type="ECO:0000313" key="5">
    <source>
        <dbReference type="Proteomes" id="UP000799767"/>
    </source>
</evidence>
<reference evidence="4" key="1">
    <citation type="journal article" date="2020" name="Stud. Mycol.">
        <title>101 Dothideomycetes genomes: a test case for predicting lifestyles and emergence of pathogens.</title>
        <authorList>
            <person name="Haridas S."/>
            <person name="Albert R."/>
            <person name="Binder M."/>
            <person name="Bloem J."/>
            <person name="Labutti K."/>
            <person name="Salamov A."/>
            <person name="Andreopoulos B."/>
            <person name="Baker S."/>
            <person name="Barry K."/>
            <person name="Bills G."/>
            <person name="Bluhm B."/>
            <person name="Cannon C."/>
            <person name="Castanera R."/>
            <person name="Culley D."/>
            <person name="Daum C."/>
            <person name="Ezra D."/>
            <person name="Gonzalez J."/>
            <person name="Henrissat B."/>
            <person name="Kuo A."/>
            <person name="Liang C."/>
            <person name="Lipzen A."/>
            <person name="Lutzoni F."/>
            <person name="Magnuson J."/>
            <person name="Mondo S."/>
            <person name="Nolan M."/>
            <person name="Ohm R."/>
            <person name="Pangilinan J."/>
            <person name="Park H.-J."/>
            <person name="Ramirez L."/>
            <person name="Alfaro M."/>
            <person name="Sun H."/>
            <person name="Tritt A."/>
            <person name="Yoshinaga Y."/>
            <person name="Zwiers L.-H."/>
            <person name="Turgeon B."/>
            <person name="Goodwin S."/>
            <person name="Spatafora J."/>
            <person name="Crous P."/>
            <person name="Grigoriev I."/>
        </authorList>
    </citation>
    <scope>NUCLEOTIDE SEQUENCE</scope>
    <source>
        <strain evidence="4">CBS 113389</strain>
    </source>
</reference>